<evidence type="ECO:0000313" key="1">
    <source>
        <dbReference type="EMBL" id="SFV51049.1"/>
    </source>
</evidence>
<sequence>MAEQKRKRYLELQMEELKEAHADNIAQNAGVKKENPNHNAKNAAIAEMYNDAAEYEADLKCFEDELFLVNKHSFADIATEMHNAFPKEDERDFLAELNTIVELGWTDLVEVQKTHPLEQLELIKATDFTELIEVFNAKFSDYAGDFEAEARVFLAQRWERLINIKKEHIKQELYEINTSGLKAKYVKRVYQKYHGLV</sequence>
<accession>A0A1W1BC49</accession>
<dbReference type="AlphaFoldDB" id="A0A1W1BC49"/>
<gene>
    <name evidence="1" type="ORF">MNB_SM-4-488</name>
</gene>
<reference evidence="1" key="1">
    <citation type="submission" date="2016-10" db="EMBL/GenBank/DDBJ databases">
        <authorList>
            <person name="de Groot N.N."/>
        </authorList>
    </citation>
    <scope>NUCLEOTIDE SEQUENCE</scope>
</reference>
<protein>
    <submittedName>
        <fullName evidence="1">Uncharacterized protein</fullName>
    </submittedName>
</protein>
<organism evidence="1">
    <name type="scientific">hydrothermal vent metagenome</name>
    <dbReference type="NCBI Taxonomy" id="652676"/>
    <lineage>
        <taxon>unclassified sequences</taxon>
        <taxon>metagenomes</taxon>
        <taxon>ecological metagenomes</taxon>
    </lineage>
</organism>
<name>A0A1W1BC49_9ZZZZ</name>
<dbReference type="EMBL" id="FPHF01000011">
    <property type="protein sequence ID" value="SFV51049.1"/>
    <property type="molecule type" value="Genomic_DNA"/>
</dbReference>
<proteinExistence type="predicted"/>